<dbReference type="PROSITE" id="PS50109">
    <property type="entry name" value="HIS_KIN"/>
    <property type="match status" value="1"/>
</dbReference>
<dbReference type="EC" id="2.7.13.3" evidence="3"/>
<dbReference type="InterPro" id="IPR003594">
    <property type="entry name" value="HATPase_dom"/>
</dbReference>
<dbReference type="InterPro" id="IPR005467">
    <property type="entry name" value="His_kinase_dom"/>
</dbReference>
<organism evidence="11 12">
    <name type="scientific">Cereibacter changlensis</name>
    <dbReference type="NCBI Taxonomy" id="402884"/>
    <lineage>
        <taxon>Bacteria</taxon>
        <taxon>Pseudomonadati</taxon>
        <taxon>Pseudomonadota</taxon>
        <taxon>Alphaproteobacteria</taxon>
        <taxon>Rhodobacterales</taxon>
        <taxon>Paracoccaceae</taxon>
        <taxon>Cereibacter</taxon>
    </lineage>
</organism>
<dbReference type="InterPro" id="IPR050428">
    <property type="entry name" value="TCS_sensor_his_kinase"/>
</dbReference>
<feature type="domain" description="Histidine kinase" evidence="10">
    <location>
        <begin position="239"/>
        <end position="432"/>
    </location>
</feature>
<dbReference type="GO" id="GO:0004673">
    <property type="term" value="F:protein histidine kinase activity"/>
    <property type="evidence" value="ECO:0007669"/>
    <property type="project" value="UniProtKB-EC"/>
</dbReference>
<keyword evidence="5" id="KW-0808">Transferase</keyword>
<evidence type="ECO:0000256" key="7">
    <source>
        <dbReference type="ARBA" id="ARBA00022777"/>
    </source>
</evidence>
<keyword evidence="4" id="KW-0597">Phosphoprotein</keyword>
<evidence type="ECO:0000256" key="5">
    <source>
        <dbReference type="ARBA" id="ARBA00022679"/>
    </source>
</evidence>
<comment type="subcellular location">
    <subcellularLocation>
        <location evidence="2">Membrane</location>
    </subcellularLocation>
</comment>
<reference evidence="11 12" key="1">
    <citation type="submission" date="2018-06" db="EMBL/GenBank/DDBJ databases">
        <title>Genomic Encyclopedia of Archaeal and Bacterial Type Strains, Phase II (KMG-II): from individual species to whole genera.</title>
        <authorList>
            <person name="Goeker M."/>
        </authorList>
    </citation>
    <scope>NUCLEOTIDE SEQUENCE [LARGE SCALE GENOMIC DNA]</scope>
    <source>
        <strain evidence="11 12">DSM 18774</strain>
    </source>
</reference>
<evidence type="ECO:0000256" key="2">
    <source>
        <dbReference type="ARBA" id="ARBA00004370"/>
    </source>
</evidence>
<evidence type="ECO:0000256" key="4">
    <source>
        <dbReference type="ARBA" id="ARBA00022553"/>
    </source>
</evidence>
<proteinExistence type="predicted"/>
<comment type="caution">
    <text evidence="11">The sequence shown here is derived from an EMBL/GenBank/DDBJ whole genome shotgun (WGS) entry which is preliminary data.</text>
</comment>
<evidence type="ECO:0000256" key="9">
    <source>
        <dbReference type="ARBA" id="ARBA00023136"/>
    </source>
</evidence>
<evidence type="ECO:0000313" key="11">
    <source>
        <dbReference type="EMBL" id="PZX48608.1"/>
    </source>
</evidence>
<dbReference type="GO" id="GO:0005886">
    <property type="term" value="C:plasma membrane"/>
    <property type="evidence" value="ECO:0007669"/>
    <property type="project" value="TreeGrafter"/>
</dbReference>
<comment type="catalytic activity">
    <reaction evidence="1">
        <text>ATP + protein L-histidine = ADP + protein N-phospho-L-histidine.</text>
        <dbReference type="EC" id="2.7.13.3"/>
    </reaction>
</comment>
<dbReference type="SMART" id="SM00387">
    <property type="entry name" value="HATPase_c"/>
    <property type="match status" value="1"/>
</dbReference>
<dbReference type="Pfam" id="PF02518">
    <property type="entry name" value="HATPase_c"/>
    <property type="match status" value="1"/>
</dbReference>
<keyword evidence="7 11" id="KW-0418">Kinase</keyword>
<dbReference type="AlphaFoldDB" id="A0A2W7QJ20"/>
<keyword evidence="8" id="KW-1133">Transmembrane helix</keyword>
<keyword evidence="9" id="KW-0472">Membrane</keyword>
<protein>
    <recommendedName>
        <fullName evidence="3">histidine kinase</fullName>
        <ecNumber evidence="3">2.7.13.3</ecNumber>
    </recommendedName>
</protein>
<dbReference type="SUPFAM" id="SSF55874">
    <property type="entry name" value="ATPase domain of HSP90 chaperone/DNA topoisomerase II/histidine kinase"/>
    <property type="match status" value="1"/>
</dbReference>
<evidence type="ECO:0000256" key="1">
    <source>
        <dbReference type="ARBA" id="ARBA00000085"/>
    </source>
</evidence>
<name>A0A2W7QJ20_9RHOB</name>
<evidence type="ECO:0000256" key="8">
    <source>
        <dbReference type="ARBA" id="ARBA00022989"/>
    </source>
</evidence>
<evidence type="ECO:0000256" key="6">
    <source>
        <dbReference type="ARBA" id="ARBA00022692"/>
    </source>
</evidence>
<evidence type="ECO:0000256" key="3">
    <source>
        <dbReference type="ARBA" id="ARBA00012438"/>
    </source>
</evidence>
<dbReference type="EMBL" id="QKZS01000021">
    <property type="protein sequence ID" value="PZX48608.1"/>
    <property type="molecule type" value="Genomic_DNA"/>
</dbReference>
<dbReference type="InterPro" id="IPR036890">
    <property type="entry name" value="HATPase_C_sf"/>
</dbReference>
<dbReference type="Proteomes" id="UP000249538">
    <property type="component" value="Unassembled WGS sequence"/>
</dbReference>
<dbReference type="InterPro" id="IPR004358">
    <property type="entry name" value="Sig_transdc_His_kin-like_C"/>
</dbReference>
<gene>
    <name evidence="11" type="ORF">LX76_04179</name>
</gene>
<keyword evidence="6" id="KW-0812">Transmembrane</keyword>
<sequence>MRVLRTGSIRGRLLLWSAALTLGALLAAWGVLSSLLSDFVDRRLGAELDAAARAVMAVSDWDATGGFVVLPPPADPRFEQPLSGWYWQVADAEQVLARAPSLVTGNLGPSGLGVLGPDGASLISRARGFTAPGDGRALTVTVSLPASEAAAELSAIRRPLLLALAVLGAALLAAQILAVRAGLVDLDRFVHAIGSVRDGKAKTIPLPEVTELRPLAEELNRLIAVNAAQIERARAHAGDLAHALKTPLAVLGNRAGPEDAALIDRMDRTIRWHLKRERAAAAGLDPAASCAVEPVLADVEMVLAPEARRRGIAVSVTAQDAPDFRGDADDLAEIVAALAENAVQWAEGSVTVTATRAASGLLIEIADDGPGIPAEARDRLLTRGARLDESSGGHGLGLAIAADRARAYGGTLTLEASDAGGLLARVTLPGKR</sequence>
<dbReference type="Gene3D" id="3.30.565.10">
    <property type="entry name" value="Histidine kinase-like ATPase, C-terminal domain"/>
    <property type="match status" value="1"/>
</dbReference>
<accession>A0A2W7QJ20</accession>
<dbReference type="GO" id="GO:0000160">
    <property type="term" value="P:phosphorelay signal transduction system"/>
    <property type="evidence" value="ECO:0007669"/>
    <property type="project" value="TreeGrafter"/>
</dbReference>
<dbReference type="RefSeq" id="WP_245941515.1">
    <property type="nucleotide sequence ID" value="NZ_QKZS01000021.1"/>
</dbReference>
<dbReference type="PRINTS" id="PR00344">
    <property type="entry name" value="BCTRLSENSOR"/>
</dbReference>
<dbReference type="PANTHER" id="PTHR45436">
    <property type="entry name" value="SENSOR HISTIDINE KINASE YKOH"/>
    <property type="match status" value="1"/>
</dbReference>
<dbReference type="PANTHER" id="PTHR45436:SF5">
    <property type="entry name" value="SENSOR HISTIDINE KINASE TRCS"/>
    <property type="match status" value="1"/>
</dbReference>
<evidence type="ECO:0000313" key="12">
    <source>
        <dbReference type="Proteomes" id="UP000249538"/>
    </source>
</evidence>
<evidence type="ECO:0000259" key="10">
    <source>
        <dbReference type="PROSITE" id="PS50109"/>
    </source>
</evidence>